<dbReference type="PANTHER" id="PTHR42776">
    <property type="entry name" value="SERINE PEPTIDASE S9 FAMILY MEMBER"/>
    <property type="match status" value="1"/>
</dbReference>
<sequence>MSREPVIESIFDLSTITGKTVSGDGKLLSYVLGQGYKEFKKPQENKIILKNIDSGSEESISESGHQLSLPKFSMDDKHLSYISGTDDSWNLHIRNLMEKAEMELKCPGAPIDYRWGKDNEIIMLTSPITKDKIEKAEDGHFFEETDEKNRIFKLRLTEGFSEIKDTPHIWEFDYKSGKIYAVSSDSPREGSWFENYIAEISMNGLWRKIYRPSNGQVALPSLSNDSSRLSFVESIWSDRGVTTGDLMFLETTSGKVTNISKDAEKSYSGPRWDENGNLLAICQEKEYFMIERFSSGNSEILWKKRGSVGPGMAPDFVYTSGKIFIEFSDQSNPSEIFVVNIGERNDKQITTHNEKMKEIKAYEWKSVSWKSVDGLEINGFLRNPGKNMPSLVIVHGGPTGSVKETFMDRYSYLLPEGYSIFMPNFRGSTGRGRKFAGLNFGDMGGMDLHDVITGVQFLIKEGYSDRNKIAITGGSYGGFMTQWAITQTDIFRSAISLFGISDWISFHGTTNIPEWDEIQYDQKALEFDKFLKFSPLRYVKNIKTPLLIMHGESDPCVPVSQSFQFYRALKENGKDVRLLLFPREGHGFTEKEHILQSMKETRNFLEKTMK</sequence>
<dbReference type="RefSeq" id="WP_148690230.1">
    <property type="nucleotide sequence ID" value="NZ_LT671858.1"/>
</dbReference>
<reference evidence="3 4" key="1">
    <citation type="submission" date="2016-04" db="EMBL/GenBank/DDBJ databases">
        <authorList>
            <person name="Evans L.H."/>
            <person name="Alamgir A."/>
            <person name="Owens N."/>
            <person name="Weber N.D."/>
            <person name="Virtaneva K."/>
            <person name="Barbian K."/>
            <person name="Babar A."/>
            <person name="Rosenke K."/>
        </authorList>
    </citation>
    <scope>NUCLEOTIDE SEQUENCE [LARGE SCALE GENOMIC DNA]</scope>
    <source>
        <strain evidence="4">S5(T) (JCM 30642 \VKM B-2941)</strain>
    </source>
</reference>
<evidence type="ECO:0000313" key="3">
    <source>
        <dbReference type="EMBL" id="SIM88169.1"/>
    </source>
</evidence>
<dbReference type="AlphaFoldDB" id="A0A1N5WSK1"/>
<dbReference type="GO" id="GO:0004252">
    <property type="term" value="F:serine-type endopeptidase activity"/>
    <property type="evidence" value="ECO:0007669"/>
    <property type="project" value="TreeGrafter"/>
</dbReference>
<keyword evidence="1" id="KW-0378">Hydrolase</keyword>
<organism evidence="3 4">
    <name type="scientific">Cuniculiplasma divulgatum</name>
    <dbReference type="NCBI Taxonomy" id="1673428"/>
    <lineage>
        <taxon>Archaea</taxon>
        <taxon>Methanobacteriati</taxon>
        <taxon>Thermoplasmatota</taxon>
        <taxon>Thermoplasmata</taxon>
        <taxon>Thermoplasmatales</taxon>
        <taxon>Cuniculiplasmataceae</taxon>
        <taxon>Cuniculiplasma</taxon>
    </lineage>
</organism>
<evidence type="ECO:0000313" key="4">
    <source>
        <dbReference type="Proteomes" id="UP000195607"/>
    </source>
</evidence>
<name>A0A1N5WSK1_9ARCH</name>
<gene>
    <name evidence="3" type="ORF">CSP5_1971</name>
</gene>
<dbReference type="InterPro" id="IPR001375">
    <property type="entry name" value="Peptidase_S9_cat"/>
</dbReference>
<dbReference type="PANTHER" id="PTHR42776:SF27">
    <property type="entry name" value="DIPEPTIDYL PEPTIDASE FAMILY MEMBER 6"/>
    <property type="match status" value="1"/>
</dbReference>
<dbReference type="Pfam" id="PF00326">
    <property type="entry name" value="Peptidase_S9"/>
    <property type="match status" value="1"/>
</dbReference>
<accession>A0A1N5WSK1</accession>
<evidence type="ECO:0000256" key="1">
    <source>
        <dbReference type="ARBA" id="ARBA00022801"/>
    </source>
</evidence>
<dbReference type="SUPFAM" id="SSF69304">
    <property type="entry name" value="Tricorn protease N-terminal domain"/>
    <property type="match status" value="1"/>
</dbReference>
<feature type="domain" description="Peptidase S9 prolyl oligopeptidase catalytic" evidence="2">
    <location>
        <begin position="407"/>
        <end position="609"/>
    </location>
</feature>
<dbReference type="InterPro" id="IPR029058">
    <property type="entry name" value="AB_hydrolase_fold"/>
</dbReference>
<dbReference type="EMBL" id="LT671858">
    <property type="protein sequence ID" value="SIM88169.1"/>
    <property type="molecule type" value="Genomic_DNA"/>
</dbReference>
<proteinExistence type="predicted"/>
<dbReference type="Proteomes" id="UP000195607">
    <property type="component" value="Chromosome I"/>
</dbReference>
<dbReference type="GeneID" id="41589207"/>
<dbReference type="GO" id="GO:0006508">
    <property type="term" value="P:proteolysis"/>
    <property type="evidence" value="ECO:0007669"/>
    <property type="project" value="InterPro"/>
</dbReference>
<dbReference type="SUPFAM" id="SSF53474">
    <property type="entry name" value="alpha/beta-Hydrolases"/>
    <property type="match status" value="1"/>
</dbReference>
<protein>
    <submittedName>
        <fullName evidence="3">Acylaminoacyl-peptidase</fullName>
    </submittedName>
</protein>
<evidence type="ECO:0000259" key="2">
    <source>
        <dbReference type="Pfam" id="PF00326"/>
    </source>
</evidence>
<dbReference type="Gene3D" id="3.40.50.1820">
    <property type="entry name" value="alpha/beta hydrolase"/>
    <property type="match status" value="1"/>
</dbReference>